<comment type="caution">
    <text evidence="2">The sequence shown here is derived from an EMBL/GenBank/DDBJ whole genome shotgun (WGS) entry which is preliminary data.</text>
</comment>
<proteinExistence type="predicted"/>
<organism evidence="2 3">
    <name type="scientific">Lithospermum erythrorhizon</name>
    <name type="common">Purple gromwell</name>
    <name type="synonym">Lithospermum officinale var. erythrorhizon</name>
    <dbReference type="NCBI Taxonomy" id="34254"/>
    <lineage>
        <taxon>Eukaryota</taxon>
        <taxon>Viridiplantae</taxon>
        <taxon>Streptophyta</taxon>
        <taxon>Embryophyta</taxon>
        <taxon>Tracheophyta</taxon>
        <taxon>Spermatophyta</taxon>
        <taxon>Magnoliopsida</taxon>
        <taxon>eudicotyledons</taxon>
        <taxon>Gunneridae</taxon>
        <taxon>Pentapetalae</taxon>
        <taxon>asterids</taxon>
        <taxon>lamiids</taxon>
        <taxon>Boraginales</taxon>
        <taxon>Boraginaceae</taxon>
        <taxon>Boraginoideae</taxon>
        <taxon>Lithospermeae</taxon>
        <taxon>Lithospermum</taxon>
    </lineage>
</organism>
<protein>
    <submittedName>
        <fullName evidence="2">Uncharacterized protein</fullName>
    </submittedName>
</protein>
<evidence type="ECO:0000313" key="3">
    <source>
        <dbReference type="Proteomes" id="UP001454036"/>
    </source>
</evidence>
<dbReference type="Proteomes" id="UP001454036">
    <property type="component" value="Unassembled WGS sequence"/>
</dbReference>
<reference evidence="2 3" key="1">
    <citation type="submission" date="2024-01" db="EMBL/GenBank/DDBJ databases">
        <title>The complete chloroplast genome sequence of Lithospermum erythrorhizon: insights into the phylogenetic relationship among Boraginaceae species and the maternal lineages of purple gromwells.</title>
        <authorList>
            <person name="Okada T."/>
            <person name="Watanabe K."/>
        </authorList>
    </citation>
    <scope>NUCLEOTIDE SEQUENCE [LARGE SCALE GENOMIC DNA]</scope>
</reference>
<name>A0AAV3NSL8_LITER</name>
<feature type="region of interest" description="Disordered" evidence="1">
    <location>
        <begin position="1"/>
        <end position="24"/>
    </location>
</feature>
<keyword evidence="3" id="KW-1185">Reference proteome</keyword>
<dbReference type="AlphaFoldDB" id="A0AAV3NSL8"/>
<dbReference type="EMBL" id="BAABME010030664">
    <property type="protein sequence ID" value="GAA0142372.1"/>
    <property type="molecule type" value="Genomic_DNA"/>
</dbReference>
<evidence type="ECO:0000256" key="1">
    <source>
        <dbReference type="SAM" id="MobiDB-lite"/>
    </source>
</evidence>
<accession>A0AAV3NSL8</accession>
<feature type="compositionally biased region" description="Polar residues" evidence="1">
    <location>
        <begin position="1"/>
        <end position="21"/>
    </location>
</feature>
<sequence>MTNMDVPGTSQQPPINPQTQEFPMEDIHDEVQRRVRLAREREIQRQVNQILERNRLVCEESERLNETVAHPEEGLRM</sequence>
<gene>
    <name evidence="2" type="ORF">LIER_42715</name>
</gene>
<evidence type="ECO:0000313" key="2">
    <source>
        <dbReference type="EMBL" id="GAA0142372.1"/>
    </source>
</evidence>